<accession>C7BSW1</accession>
<dbReference type="eggNOG" id="ENOG5031ZJ0">
    <property type="taxonomic scope" value="Bacteria"/>
</dbReference>
<dbReference type="SUPFAM" id="SSF160631">
    <property type="entry name" value="SMI1/KNR4-like"/>
    <property type="match status" value="1"/>
</dbReference>
<dbReference type="STRING" id="291112.PAU_03002"/>
<evidence type="ECO:0000313" key="2">
    <source>
        <dbReference type="Proteomes" id="UP000002747"/>
    </source>
</evidence>
<dbReference type="KEGG" id="pay:PAU_03002"/>
<gene>
    <name evidence="1" type="primary">gene0032</name>
    <name evidence="1" type="ordered locus">PAU_03002</name>
</gene>
<dbReference type="EMBL" id="FM162591">
    <property type="protein sequence ID" value="CAQ85090.1"/>
    <property type="molecule type" value="Genomic_DNA"/>
</dbReference>
<reference evidence="1 2" key="1">
    <citation type="journal article" date="2009" name="BMC Genomics">
        <title>Comparative genomics of the emerging human pathogen Photorhabdus asymbiotica with the insect pathogen Photorhabdus luminescens.</title>
        <authorList>
            <person name="Wilkinson P."/>
            <person name="Waterfield N.R."/>
            <person name="Crossman L."/>
            <person name="Corton C."/>
            <person name="Sanchez-Contreras M."/>
            <person name="Vlisidou I."/>
            <person name="Barron A."/>
            <person name="Bignell A."/>
            <person name="Clark L."/>
            <person name="Ormond D."/>
            <person name="Mayho M."/>
            <person name="Bason N."/>
            <person name="Smith F."/>
            <person name="Simmonds M."/>
            <person name="Churcher C."/>
            <person name="Harris D."/>
            <person name="Thompson N.R."/>
            <person name="Quail M."/>
            <person name="Parkhill J."/>
            <person name="ffrench-Constant R.H."/>
        </authorList>
    </citation>
    <scope>NUCLEOTIDE SEQUENCE [LARGE SCALE GENOMIC DNA]</scope>
    <source>
        <strain evidence="2">ATCC 43949 / 3105-77</strain>
    </source>
</reference>
<dbReference type="AlphaFoldDB" id="C7BSW1"/>
<proteinExistence type="predicted"/>
<organism evidence="1 2">
    <name type="scientific">Photorhabdus asymbiotica subsp. asymbiotica (strain ATCC 43949 / 3105-77)</name>
    <name type="common">Xenorhabdus luminescens (strain 2)</name>
    <dbReference type="NCBI Taxonomy" id="553480"/>
    <lineage>
        <taxon>Bacteria</taxon>
        <taxon>Pseudomonadati</taxon>
        <taxon>Pseudomonadota</taxon>
        <taxon>Gammaproteobacteria</taxon>
        <taxon>Enterobacterales</taxon>
        <taxon>Morganellaceae</taxon>
        <taxon>Photorhabdus</taxon>
    </lineage>
</organism>
<evidence type="ECO:0000313" key="1">
    <source>
        <dbReference type="EMBL" id="CAQ85090.1"/>
    </source>
</evidence>
<dbReference type="Gene3D" id="3.40.1580.10">
    <property type="entry name" value="SMI1/KNR4-like"/>
    <property type="match status" value="1"/>
</dbReference>
<dbReference type="Proteomes" id="UP000002747">
    <property type="component" value="Chromosome"/>
</dbReference>
<protein>
    <submittedName>
        <fullName evidence="1">Uncharacterized protein</fullName>
    </submittedName>
</protein>
<dbReference type="InterPro" id="IPR037883">
    <property type="entry name" value="Knr4/Smi1-like_sf"/>
</dbReference>
<name>C7BSW1_PHOAA</name>
<sequence>MLILGVTQYLSRVQLMLAAAVYGIQNKKENFMLLTIKEISEQLDEKFSPLGDDFDDLKLSKRYKPLLNVEISEKKLNIIFPKEFLSFMKDYDLDNFSLGNISFGNSSDYLEMIVNINSEGTFNHWWIGENRPKEFIVIAISDPYTILLNTITGEVFVMTSESSMDDFEQVSANFELFIRGAGTIFLGKETFTEIIKYVGSQTNEFWEEIAN</sequence>